<accession>A0A7R6SW55</accession>
<proteinExistence type="predicted"/>
<dbReference type="InterPro" id="IPR014054">
    <property type="entry name" value="Phage_regulatory_Rha"/>
</dbReference>
<dbReference type="InterPro" id="IPR005039">
    <property type="entry name" value="Ant_C"/>
</dbReference>
<name>A0A7R6SW55_9GAMM</name>
<sequence>MNEMIMNSKSALTMSSLEISRLVESRHDNVKIAIDRLVARGVIHQPAMQDGIKASNGVTTSEYLVKKRDSYVVVAQLSPEFTARLVDRWQELEEQLAPQVPTNFATALQLAADQAKQLELAAPKVAFVENLVERHTLMTATQIAQKHGMSAVKLNRLLDELGGVYSKSVKRGRAFIQSFIDNGYGELKQTEHGHSQCLFSTAGEVWIHSKLVSEGVC</sequence>
<dbReference type="AlphaFoldDB" id="A0A7R6SW55"/>
<evidence type="ECO:0000259" key="1">
    <source>
        <dbReference type="Pfam" id="PF03374"/>
    </source>
</evidence>
<reference evidence="2 3" key="1">
    <citation type="journal article" date="2008" name="Int. J. Syst. Evol. Microbiol.">
        <title>Neptunomonas japonica sp. nov., an Osedax japonicus symbiont-like bacterium isolated from sediment adjacent to sperm whale carcasses off Kagoshima, Japan.</title>
        <authorList>
            <person name="Miyazaki M."/>
            <person name="Nogi Y."/>
            <person name="Fujiwara Y."/>
            <person name="Kawato M."/>
            <person name="Kubokawa K."/>
            <person name="Horikoshi K."/>
        </authorList>
    </citation>
    <scope>NUCLEOTIDE SEQUENCE [LARGE SCALE GENOMIC DNA]</scope>
    <source>
        <strain evidence="2 3">JAMM 1380</strain>
    </source>
</reference>
<feature type="domain" description="Antirepressor protein C-terminal" evidence="1">
    <location>
        <begin position="116"/>
        <end position="210"/>
    </location>
</feature>
<dbReference type="GO" id="GO:0003677">
    <property type="term" value="F:DNA binding"/>
    <property type="evidence" value="ECO:0007669"/>
    <property type="project" value="UniProtKB-KW"/>
</dbReference>
<evidence type="ECO:0000313" key="2">
    <source>
        <dbReference type="EMBL" id="BBB29357.1"/>
    </source>
</evidence>
<keyword evidence="3" id="KW-1185">Reference proteome</keyword>
<dbReference type="Pfam" id="PF03374">
    <property type="entry name" value="ANT"/>
    <property type="match status" value="1"/>
</dbReference>
<dbReference type="KEGG" id="njp:NEJAP_1405"/>
<dbReference type="EMBL" id="AP014546">
    <property type="protein sequence ID" value="BBB29357.1"/>
    <property type="molecule type" value="Genomic_DNA"/>
</dbReference>
<evidence type="ECO:0000313" key="3">
    <source>
        <dbReference type="Proteomes" id="UP000595332"/>
    </source>
</evidence>
<dbReference type="Proteomes" id="UP000595332">
    <property type="component" value="Chromosome"/>
</dbReference>
<keyword evidence="2" id="KW-0238">DNA-binding</keyword>
<protein>
    <submittedName>
        <fullName evidence="2">DNA-binding protein</fullName>
    </submittedName>
</protein>
<gene>
    <name evidence="2" type="ORF">NEJAP_1405</name>
</gene>
<dbReference type="RefSeq" id="WP_201349966.1">
    <property type="nucleotide sequence ID" value="NZ_AP014546.1"/>
</dbReference>
<organism evidence="2 3">
    <name type="scientific">Neptunomonas japonica JAMM 1380</name>
    <dbReference type="NCBI Taxonomy" id="1441457"/>
    <lineage>
        <taxon>Bacteria</taxon>
        <taxon>Pseudomonadati</taxon>
        <taxon>Pseudomonadota</taxon>
        <taxon>Gammaproteobacteria</taxon>
        <taxon>Oceanospirillales</taxon>
        <taxon>Oceanospirillaceae</taxon>
        <taxon>Neptunomonas</taxon>
    </lineage>
</organism>
<dbReference type="Pfam" id="PF09669">
    <property type="entry name" value="Phage_pRha"/>
    <property type="match status" value="1"/>
</dbReference>